<comment type="subcellular location">
    <subcellularLocation>
        <location evidence="1">Cell membrane</location>
        <topology evidence="1">Multi-pass membrane protein</topology>
    </subcellularLocation>
</comment>
<evidence type="ECO:0000256" key="4">
    <source>
        <dbReference type="ARBA" id="ARBA00022692"/>
    </source>
</evidence>
<evidence type="ECO:0000256" key="8">
    <source>
        <dbReference type="SAM" id="Phobius"/>
    </source>
</evidence>
<evidence type="ECO:0000256" key="2">
    <source>
        <dbReference type="ARBA" id="ARBA00006683"/>
    </source>
</evidence>
<dbReference type="Pfam" id="PF02706">
    <property type="entry name" value="Wzz"/>
    <property type="match status" value="1"/>
</dbReference>
<dbReference type="InterPro" id="IPR003856">
    <property type="entry name" value="LPS_length_determ_N"/>
</dbReference>
<keyword evidence="3" id="KW-1003">Cell membrane</keyword>
<comment type="caution">
    <text evidence="10">The sequence shown here is derived from an EMBL/GenBank/DDBJ whole genome shotgun (WGS) entry which is preliminary data.</text>
</comment>
<dbReference type="InterPro" id="IPR050445">
    <property type="entry name" value="Bact_polysacc_biosynth/exp"/>
</dbReference>
<keyword evidence="4 8" id="KW-0812">Transmembrane</keyword>
<accession>A0ABW3UM53</accession>
<feature type="region of interest" description="Disordered" evidence="7">
    <location>
        <begin position="234"/>
        <end position="253"/>
    </location>
</feature>
<evidence type="ECO:0000256" key="5">
    <source>
        <dbReference type="ARBA" id="ARBA00022989"/>
    </source>
</evidence>
<dbReference type="PANTHER" id="PTHR32309:SF13">
    <property type="entry name" value="FERRIC ENTEROBACTIN TRANSPORT PROTEIN FEPE"/>
    <property type="match status" value="1"/>
</dbReference>
<feature type="domain" description="Polysaccharide chain length determinant N-terminal" evidence="9">
    <location>
        <begin position="2"/>
        <end position="94"/>
    </location>
</feature>
<comment type="similarity">
    <text evidence="2">Belongs to the CpsC/CapA family.</text>
</comment>
<evidence type="ECO:0000256" key="3">
    <source>
        <dbReference type="ARBA" id="ARBA00022475"/>
    </source>
</evidence>
<dbReference type="Proteomes" id="UP001597180">
    <property type="component" value="Unassembled WGS sequence"/>
</dbReference>
<sequence length="253" mass="28319">MEINLREYFLIIKRRIWMIALFVLLCTALTAVYSNLNYQPMYTASTKLIVNKTSEKDQMGREQIDFGAIGVNIGLINTYKEIIKTPAIMDKVVQRYPDLNLTAEQLIAMTNVAGLHDTQVMTIVTTNASYEKAVKIVNAVSEVFQSEIPKIMKVDNITILNRAKMQDYPVPVNKKSNQYIVLSFAASLVVAIGIALLLDAMDDTVKTEEDVRQLLAASTLAFVPVMKGADVQTSSGRKTRRKVGEMQHVNTIR</sequence>
<keyword evidence="5 8" id="KW-1133">Transmembrane helix</keyword>
<name>A0ABW3UM53_9BACL</name>
<evidence type="ECO:0000256" key="7">
    <source>
        <dbReference type="SAM" id="MobiDB-lite"/>
    </source>
</evidence>
<reference evidence="11" key="1">
    <citation type="journal article" date="2019" name="Int. J. Syst. Evol. Microbiol.">
        <title>The Global Catalogue of Microorganisms (GCM) 10K type strain sequencing project: providing services to taxonomists for standard genome sequencing and annotation.</title>
        <authorList>
            <consortium name="The Broad Institute Genomics Platform"/>
            <consortium name="The Broad Institute Genome Sequencing Center for Infectious Disease"/>
            <person name="Wu L."/>
            <person name="Ma J."/>
        </authorList>
    </citation>
    <scope>NUCLEOTIDE SEQUENCE [LARGE SCALE GENOMIC DNA]</scope>
    <source>
        <strain evidence="11">CCUG 53270</strain>
    </source>
</reference>
<proteinExistence type="inferred from homology"/>
<gene>
    <name evidence="10" type="ORF">ACFQ4B_11000</name>
</gene>
<keyword evidence="11" id="KW-1185">Reference proteome</keyword>
<evidence type="ECO:0000256" key="1">
    <source>
        <dbReference type="ARBA" id="ARBA00004651"/>
    </source>
</evidence>
<evidence type="ECO:0000313" key="11">
    <source>
        <dbReference type="Proteomes" id="UP001597180"/>
    </source>
</evidence>
<dbReference type="PANTHER" id="PTHR32309">
    <property type="entry name" value="TYROSINE-PROTEIN KINASE"/>
    <property type="match status" value="1"/>
</dbReference>
<keyword evidence="6 8" id="KW-0472">Membrane</keyword>
<dbReference type="RefSeq" id="WP_179136097.1">
    <property type="nucleotide sequence ID" value="NZ_BAABJG010000006.1"/>
</dbReference>
<organism evidence="10 11">
    <name type="scientific">Paenibacillus vulneris</name>
    <dbReference type="NCBI Taxonomy" id="1133364"/>
    <lineage>
        <taxon>Bacteria</taxon>
        <taxon>Bacillati</taxon>
        <taxon>Bacillota</taxon>
        <taxon>Bacilli</taxon>
        <taxon>Bacillales</taxon>
        <taxon>Paenibacillaceae</taxon>
        <taxon>Paenibacillus</taxon>
    </lineage>
</organism>
<feature type="transmembrane region" description="Helical" evidence="8">
    <location>
        <begin position="179"/>
        <end position="198"/>
    </location>
</feature>
<evidence type="ECO:0000256" key="6">
    <source>
        <dbReference type="ARBA" id="ARBA00023136"/>
    </source>
</evidence>
<protein>
    <submittedName>
        <fullName evidence="10">YveK family protein</fullName>
    </submittedName>
</protein>
<evidence type="ECO:0000313" key="10">
    <source>
        <dbReference type="EMBL" id="MFD1220650.1"/>
    </source>
</evidence>
<evidence type="ECO:0000259" key="9">
    <source>
        <dbReference type="Pfam" id="PF02706"/>
    </source>
</evidence>
<dbReference type="EMBL" id="JBHTLU010000013">
    <property type="protein sequence ID" value="MFD1220650.1"/>
    <property type="molecule type" value="Genomic_DNA"/>
</dbReference>